<name>A0A078GQF8_BRANA</name>
<dbReference type="EMBL" id="LK032204">
    <property type="protein sequence ID" value="CDY27437.1"/>
    <property type="molecule type" value="Genomic_DNA"/>
</dbReference>
<keyword evidence="2" id="KW-1185">Reference proteome</keyword>
<evidence type="ECO:0000313" key="1">
    <source>
        <dbReference type="EMBL" id="CDY27437.1"/>
    </source>
</evidence>
<proteinExistence type="predicted"/>
<gene>
    <name evidence="1" type="primary">BnaC03g64770D</name>
    <name evidence="1" type="ORF">GSBRNA2T00037417001</name>
</gene>
<dbReference type="PaxDb" id="3708-A0A078GQF8"/>
<organism evidence="1 2">
    <name type="scientific">Brassica napus</name>
    <name type="common">Rape</name>
    <dbReference type="NCBI Taxonomy" id="3708"/>
    <lineage>
        <taxon>Eukaryota</taxon>
        <taxon>Viridiplantae</taxon>
        <taxon>Streptophyta</taxon>
        <taxon>Embryophyta</taxon>
        <taxon>Tracheophyta</taxon>
        <taxon>Spermatophyta</taxon>
        <taxon>Magnoliopsida</taxon>
        <taxon>eudicotyledons</taxon>
        <taxon>Gunneridae</taxon>
        <taxon>Pentapetalae</taxon>
        <taxon>rosids</taxon>
        <taxon>malvids</taxon>
        <taxon>Brassicales</taxon>
        <taxon>Brassicaceae</taxon>
        <taxon>Brassiceae</taxon>
        <taxon>Brassica</taxon>
    </lineage>
</organism>
<dbReference type="Gramene" id="CDY27437">
    <property type="protein sequence ID" value="CDY27437"/>
    <property type="gene ID" value="GSBRNA2T00037417001"/>
</dbReference>
<dbReference type="Proteomes" id="UP000028999">
    <property type="component" value="Unassembled WGS sequence"/>
</dbReference>
<protein>
    <submittedName>
        <fullName evidence="1">BnaC03g64770D protein</fullName>
    </submittedName>
</protein>
<sequence>MDSLSPPCDVPRCFFSNVQSSDARWFVPN</sequence>
<accession>A0A078GQF8</accession>
<dbReference type="AlphaFoldDB" id="A0A078GQF8"/>
<reference evidence="1 2" key="1">
    <citation type="journal article" date="2014" name="Science">
        <title>Plant genetics. Early allopolyploid evolution in the post-Neolithic Brassica napus oilseed genome.</title>
        <authorList>
            <person name="Chalhoub B."/>
            <person name="Denoeud F."/>
            <person name="Liu S."/>
            <person name="Parkin I.A."/>
            <person name="Tang H."/>
            <person name="Wang X."/>
            <person name="Chiquet J."/>
            <person name="Belcram H."/>
            <person name="Tong C."/>
            <person name="Samans B."/>
            <person name="Correa M."/>
            <person name="Da Silva C."/>
            <person name="Just J."/>
            <person name="Falentin C."/>
            <person name="Koh C.S."/>
            <person name="Le Clainche I."/>
            <person name="Bernard M."/>
            <person name="Bento P."/>
            <person name="Noel B."/>
            <person name="Labadie K."/>
            <person name="Alberti A."/>
            <person name="Charles M."/>
            <person name="Arnaud D."/>
            <person name="Guo H."/>
            <person name="Daviaud C."/>
            <person name="Alamery S."/>
            <person name="Jabbari K."/>
            <person name="Zhao M."/>
            <person name="Edger P.P."/>
            <person name="Chelaifa H."/>
            <person name="Tack D."/>
            <person name="Lassalle G."/>
            <person name="Mestiri I."/>
            <person name="Schnel N."/>
            <person name="Le Paslier M.C."/>
            <person name="Fan G."/>
            <person name="Renault V."/>
            <person name="Bayer P.E."/>
            <person name="Golicz A.A."/>
            <person name="Manoli S."/>
            <person name="Lee T.H."/>
            <person name="Thi V.H."/>
            <person name="Chalabi S."/>
            <person name="Hu Q."/>
            <person name="Fan C."/>
            <person name="Tollenaere R."/>
            <person name="Lu Y."/>
            <person name="Battail C."/>
            <person name="Shen J."/>
            <person name="Sidebottom C.H."/>
            <person name="Wang X."/>
            <person name="Canaguier A."/>
            <person name="Chauveau A."/>
            <person name="Berard A."/>
            <person name="Deniot G."/>
            <person name="Guan M."/>
            <person name="Liu Z."/>
            <person name="Sun F."/>
            <person name="Lim Y.P."/>
            <person name="Lyons E."/>
            <person name="Town C.D."/>
            <person name="Bancroft I."/>
            <person name="Wang X."/>
            <person name="Meng J."/>
            <person name="Ma J."/>
            <person name="Pires J.C."/>
            <person name="King G.J."/>
            <person name="Brunel D."/>
            <person name="Delourme R."/>
            <person name="Renard M."/>
            <person name="Aury J.M."/>
            <person name="Adams K.L."/>
            <person name="Batley J."/>
            <person name="Snowdon R.J."/>
            <person name="Tost J."/>
            <person name="Edwards D."/>
            <person name="Zhou Y."/>
            <person name="Hua W."/>
            <person name="Sharpe A.G."/>
            <person name="Paterson A.H."/>
            <person name="Guan C."/>
            <person name="Wincker P."/>
        </authorList>
    </citation>
    <scope>NUCLEOTIDE SEQUENCE [LARGE SCALE GENOMIC DNA]</scope>
    <source>
        <strain evidence="2">cv. Darmor-bzh</strain>
    </source>
</reference>
<evidence type="ECO:0000313" key="2">
    <source>
        <dbReference type="Proteomes" id="UP000028999"/>
    </source>
</evidence>